<dbReference type="SUPFAM" id="SSF53613">
    <property type="entry name" value="Ribokinase-like"/>
    <property type="match status" value="1"/>
</dbReference>
<feature type="binding site" evidence="9">
    <location>
        <position position="267"/>
    </location>
    <ligand>
        <name>K(+)</name>
        <dbReference type="ChEBI" id="CHEBI:29103"/>
    </ligand>
</feature>
<comment type="pathway">
    <text evidence="9">Carbohydrate metabolism; D-ribose degradation; D-ribose 5-phosphate from beta-D-ribopyranose: step 2/2.</text>
</comment>
<keyword evidence="6 9" id="KW-0460">Magnesium</keyword>
<dbReference type="InterPro" id="IPR002139">
    <property type="entry name" value="Ribo/fructo_kinase"/>
</dbReference>
<gene>
    <name evidence="9" type="primary">rbsK</name>
    <name evidence="11" type="ORF">C1706_05295</name>
</gene>
<evidence type="ECO:0000256" key="9">
    <source>
        <dbReference type="HAMAP-Rule" id="MF_01987"/>
    </source>
</evidence>
<evidence type="ECO:0000256" key="1">
    <source>
        <dbReference type="ARBA" id="ARBA00022679"/>
    </source>
</evidence>
<dbReference type="GO" id="GO:0046872">
    <property type="term" value="F:metal ion binding"/>
    <property type="evidence" value="ECO:0007669"/>
    <property type="project" value="UniProtKB-KW"/>
</dbReference>
<protein>
    <recommendedName>
        <fullName evidence="9">Ribokinase</fullName>
        <shortName evidence="9">RK</shortName>
        <ecNumber evidence="9">2.7.1.15</ecNumber>
    </recommendedName>
</protein>
<evidence type="ECO:0000313" key="12">
    <source>
        <dbReference type="Proteomes" id="UP000290624"/>
    </source>
</evidence>
<comment type="function">
    <text evidence="9">Catalyzes the phosphorylation of ribose at O-5 in a reaction requiring ATP and magnesium. The resulting D-ribose-5-phosphate can then be used either for sythesis of nucleotides, histidine, and tryptophan, or as a component of the pentose phosphate pathway.</text>
</comment>
<dbReference type="InterPro" id="IPR011877">
    <property type="entry name" value="Ribokinase"/>
</dbReference>
<sequence>MRESELPAFDVVVVGSANVDVSARVLHLPSPGETVLATSLVRSPGGKGANQAVAAARAGGALVAFIGAVGADAEGEWLSARLAADGVDTAMLARSGDPTGQALISVAANGENVIVVAPGANATLALTPAQKEMVARARVVVTQLEIPVEAVASASAARACGAEFLLNAAPARPLPVELLADVDALIVNEHEAREISGLPDLDAAASYLVAHVPVAIITRGAAGVTLAMTPRAASLADGGVAMPGPAREEACESTVPPYLVDDVVDTTGAGDTFCGVLAAARAQGLSWEDAVREASVAAALAVTAAGAQDAIPSRQRVLHALQTER</sequence>
<feature type="binding site" evidence="9">
    <location>
        <position position="306"/>
    </location>
    <ligand>
        <name>K(+)</name>
        <dbReference type="ChEBI" id="CHEBI:29103"/>
    </ligand>
</feature>
<evidence type="ECO:0000259" key="10">
    <source>
        <dbReference type="Pfam" id="PF00294"/>
    </source>
</evidence>
<feature type="binding site" evidence="9">
    <location>
        <position position="301"/>
    </location>
    <ligand>
        <name>K(+)</name>
        <dbReference type="ChEBI" id="CHEBI:29103"/>
    </ligand>
</feature>
<comment type="similarity">
    <text evidence="9">Belongs to the carbohydrate kinase PfkB family. Ribokinase subfamily.</text>
</comment>
<feature type="binding site" evidence="9">
    <location>
        <position position="271"/>
    </location>
    <ligand>
        <name>substrate</name>
    </ligand>
</feature>
<keyword evidence="8 9" id="KW-0119">Carbohydrate metabolism</keyword>
<dbReference type="OrthoDB" id="9775849at2"/>
<dbReference type="PANTHER" id="PTHR10584">
    <property type="entry name" value="SUGAR KINASE"/>
    <property type="match status" value="1"/>
</dbReference>
<comment type="cofactor">
    <cofactor evidence="9">
        <name>Mg(2+)</name>
        <dbReference type="ChEBI" id="CHEBI:18420"/>
    </cofactor>
    <text evidence="9">Requires a divalent cation, most likely magnesium in vivo, as an electrophilic catalyst to aid phosphoryl group transfer. It is the chelate of the metal and the nucleotide that is the actual substrate.</text>
</comment>
<keyword evidence="5 9" id="KW-0067">ATP-binding</keyword>
<keyword evidence="4 9" id="KW-0418">Kinase</keyword>
<dbReference type="UniPathway" id="UPA00916">
    <property type="reaction ID" value="UER00889"/>
</dbReference>
<dbReference type="Gene3D" id="3.40.1190.20">
    <property type="match status" value="1"/>
</dbReference>
<comment type="catalytic activity">
    <reaction evidence="9">
        <text>D-ribose + ATP = D-ribose 5-phosphate + ADP + H(+)</text>
        <dbReference type="Rhea" id="RHEA:13697"/>
        <dbReference type="ChEBI" id="CHEBI:15378"/>
        <dbReference type="ChEBI" id="CHEBI:30616"/>
        <dbReference type="ChEBI" id="CHEBI:47013"/>
        <dbReference type="ChEBI" id="CHEBI:78346"/>
        <dbReference type="ChEBI" id="CHEBI:456216"/>
        <dbReference type="EC" id="2.7.1.15"/>
    </reaction>
</comment>
<dbReference type="InterPro" id="IPR029056">
    <property type="entry name" value="Ribokinase-like"/>
</dbReference>
<evidence type="ECO:0000313" key="11">
    <source>
        <dbReference type="EMBL" id="RXW32579.1"/>
    </source>
</evidence>
<feature type="binding site" evidence="9">
    <location>
        <position position="304"/>
    </location>
    <ligand>
        <name>K(+)</name>
        <dbReference type="ChEBI" id="CHEBI:29103"/>
    </ligand>
</feature>
<evidence type="ECO:0000256" key="4">
    <source>
        <dbReference type="ARBA" id="ARBA00022777"/>
    </source>
</evidence>
<organism evidence="11 12">
    <name type="scientific">Propioniciclava flava</name>
    <dbReference type="NCBI Taxonomy" id="2072026"/>
    <lineage>
        <taxon>Bacteria</taxon>
        <taxon>Bacillati</taxon>
        <taxon>Actinomycetota</taxon>
        <taxon>Actinomycetes</taxon>
        <taxon>Propionibacteriales</taxon>
        <taxon>Propionibacteriaceae</taxon>
        <taxon>Propioniciclava</taxon>
    </lineage>
</organism>
<comment type="subcellular location">
    <subcellularLocation>
        <location evidence="9">Cytoplasm</location>
    </subcellularLocation>
</comment>
<keyword evidence="1 9" id="KW-0808">Transferase</keyword>
<dbReference type="Proteomes" id="UP000290624">
    <property type="component" value="Unassembled WGS sequence"/>
</dbReference>
<evidence type="ECO:0000256" key="7">
    <source>
        <dbReference type="ARBA" id="ARBA00022958"/>
    </source>
</evidence>
<keyword evidence="2 9" id="KW-0479">Metal-binding</keyword>
<comment type="caution">
    <text evidence="9">Lacks conserved residue(s) required for the propagation of feature annotation.</text>
</comment>
<dbReference type="GO" id="GO:0005829">
    <property type="term" value="C:cytosol"/>
    <property type="evidence" value="ECO:0007669"/>
    <property type="project" value="TreeGrafter"/>
</dbReference>
<keyword evidence="3 9" id="KW-0547">Nucleotide-binding</keyword>
<dbReference type="EMBL" id="PPCV01000003">
    <property type="protein sequence ID" value="RXW32579.1"/>
    <property type="molecule type" value="Genomic_DNA"/>
</dbReference>
<dbReference type="GO" id="GO:0005524">
    <property type="term" value="F:ATP binding"/>
    <property type="evidence" value="ECO:0007669"/>
    <property type="project" value="UniProtKB-UniRule"/>
</dbReference>
<evidence type="ECO:0000256" key="3">
    <source>
        <dbReference type="ARBA" id="ARBA00022741"/>
    </source>
</evidence>
<keyword evidence="9" id="KW-0963">Cytoplasm</keyword>
<feature type="binding site" evidence="9">
    <location>
        <begin position="270"/>
        <end position="271"/>
    </location>
    <ligand>
        <name>ATP</name>
        <dbReference type="ChEBI" id="CHEBI:30616"/>
    </ligand>
</feature>
<evidence type="ECO:0000256" key="5">
    <source>
        <dbReference type="ARBA" id="ARBA00022840"/>
    </source>
</evidence>
<dbReference type="GO" id="GO:0019303">
    <property type="term" value="P:D-ribose catabolic process"/>
    <property type="evidence" value="ECO:0007669"/>
    <property type="project" value="UniProtKB-UniRule"/>
</dbReference>
<dbReference type="Pfam" id="PF00294">
    <property type="entry name" value="PfkB"/>
    <property type="match status" value="1"/>
</dbReference>
<comment type="subunit">
    <text evidence="9">Homodimer.</text>
</comment>
<dbReference type="InterPro" id="IPR011611">
    <property type="entry name" value="PfkB_dom"/>
</dbReference>
<accession>A0A4Q2EGZ4</accession>
<keyword evidence="7 9" id="KW-0630">Potassium</keyword>
<evidence type="ECO:0000256" key="8">
    <source>
        <dbReference type="ARBA" id="ARBA00023277"/>
    </source>
</evidence>
<comment type="caution">
    <text evidence="11">The sequence shown here is derived from an EMBL/GenBank/DDBJ whole genome shotgun (WGS) entry which is preliminary data.</text>
</comment>
<feature type="binding site" evidence="9">
    <location>
        <begin position="46"/>
        <end position="50"/>
    </location>
    <ligand>
        <name>substrate</name>
    </ligand>
</feature>
<dbReference type="HAMAP" id="MF_01987">
    <property type="entry name" value="Ribokinase"/>
    <property type="match status" value="1"/>
</dbReference>
<dbReference type="GO" id="GO:0004747">
    <property type="term" value="F:ribokinase activity"/>
    <property type="evidence" value="ECO:0007669"/>
    <property type="project" value="UniProtKB-UniRule"/>
</dbReference>
<feature type="binding site" evidence="9">
    <location>
        <position position="188"/>
    </location>
    <ligand>
        <name>ATP</name>
        <dbReference type="ChEBI" id="CHEBI:30616"/>
    </ligand>
</feature>
<dbReference type="PANTHER" id="PTHR10584:SF166">
    <property type="entry name" value="RIBOKINASE"/>
    <property type="match status" value="1"/>
</dbReference>
<keyword evidence="12" id="KW-1185">Reference proteome</keyword>
<feature type="binding site" evidence="9">
    <location>
        <position position="265"/>
    </location>
    <ligand>
        <name>K(+)</name>
        <dbReference type="ChEBI" id="CHEBI:29103"/>
    </ligand>
</feature>
<feature type="active site" description="Proton acceptor" evidence="9">
    <location>
        <position position="271"/>
    </location>
</feature>
<reference evidence="11 12" key="1">
    <citation type="submission" date="2018-01" db="EMBL/GenBank/DDBJ databases">
        <title>Lactibacter flavus gen. nov., sp. nov., a novel bacterium of the family Propionibacteriaceae isolated from raw milk and dairy products.</title>
        <authorList>
            <person name="Wenning M."/>
            <person name="Breitenwieser F."/>
            <person name="Huptas C."/>
            <person name="von Neubeck M."/>
            <person name="Busse H.-J."/>
            <person name="Scherer S."/>
        </authorList>
    </citation>
    <scope>NUCLEOTIDE SEQUENCE [LARGE SCALE GENOMIC DNA]</scope>
    <source>
        <strain evidence="11 12">VG341</strain>
    </source>
</reference>
<evidence type="ECO:0000256" key="2">
    <source>
        <dbReference type="ARBA" id="ARBA00022723"/>
    </source>
</evidence>
<feature type="binding site" evidence="9">
    <location>
        <begin position="218"/>
        <end position="223"/>
    </location>
    <ligand>
        <name>ATP</name>
        <dbReference type="ChEBI" id="CHEBI:30616"/>
    </ligand>
</feature>
<feature type="domain" description="Carbohydrate kinase PfkB" evidence="10">
    <location>
        <begin position="10"/>
        <end position="313"/>
    </location>
</feature>
<feature type="binding site" evidence="9">
    <location>
        <position position="145"/>
    </location>
    <ligand>
        <name>substrate</name>
    </ligand>
</feature>
<proteinExistence type="inferred from homology"/>
<dbReference type="EC" id="2.7.1.15" evidence="9"/>
<dbReference type="PRINTS" id="PR00990">
    <property type="entry name" value="RIBOKINASE"/>
</dbReference>
<dbReference type="RefSeq" id="WP_129458189.1">
    <property type="nucleotide sequence ID" value="NZ_PPCV01000003.1"/>
</dbReference>
<dbReference type="AlphaFoldDB" id="A0A4Q2EGZ4"/>
<name>A0A4Q2EGZ4_9ACTN</name>
<evidence type="ECO:0000256" key="6">
    <source>
        <dbReference type="ARBA" id="ARBA00022842"/>
    </source>
</evidence>
<comment type="activity regulation">
    <text evidence="9">Activated by a monovalent cation that binds near, but not in, the active site. The most likely occupant of the site in vivo is potassium. Ion binding induces a conformational change that may alter substrate affinity.</text>
</comment>
<feature type="binding site" evidence="9">
    <location>
        <begin position="18"/>
        <end position="20"/>
    </location>
    <ligand>
        <name>substrate</name>
    </ligand>
</feature>